<name>A0A7Y8Y4S9_9FLAO</name>
<evidence type="ECO:0000259" key="7">
    <source>
        <dbReference type="Pfam" id="PF03772"/>
    </source>
</evidence>
<dbReference type="AlphaFoldDB" id="A0A7Y8Y4S9"/>
<dbReference type="Pfam" id="PF03772">
    <property type="entry name" value="Competence"/>
    <property type="match status" value="1"/>
</dbReference>
<organism evidence="9 10">
    <name type="scientific">Flavobacterium agri</name>
    <dbReference type="NCBI Taxonomy" id="2743471"/>
    <lineage>
        <taxon>Bacteria</taxon>
        <taxon>Pseudomonadati</taxon>
        <taxon>Bacteroidota</taxon>
        <taxon>Flavobacteriia</taxon>
        <taxon>Flavobacteriales</taxon>
        <taxon>Flavobacteriaceae</taxon>
        <taxon>Flavobacterium</taxon>
    </lineage>
</organism>
<reference evidence="9 10" key="1">
    <citation type="submission" date="2020-07" db="EMBL/GenBank/DDBJ databases">
        <authorList>
            <person name="Sun Q."/>
        </authorList>
    </citation>
    <scope>NUCLEOTIDE SEQUENCE [LARGE SCALE GENOMIC DNA]</scope>
    <source>
        <strain evidence="9 10">MAH-1</strain>
    </source>
</reference>
<keyword evidence="4 6" id="KW-1133">Transmembrane helix</keyword>
<proteinExistence type="predicted"/>
<feature type="domain" description="DUF4131" evidence="8">
    <location>
        <begin position="27"/>
        <end position="192"/>
    </location>
</feature>
<evidence type="ECO:0000256" key="3">
    <source>
        <dbReference type="ARBA" id="ARBA00022692"/>
    </source>
</evidence>
<gene>
    <name evidence="9" type="ORF">HZF10_16585</name>
</gene>
<accession>A0A7Y8Y4S9</accession>
<feature type="transmembrane region" description="Helical" evidence="6">
    <location>
        <begin position="354"/>
        <end position="371"/>
    </location>
</feature>
<evidence type="ECO:0000256" key="5">
    <source>
        <dbReference type="ARBA" id="ARBA00023136"/>
    </source>
</evidence>
<dbReference type="InterPro" id="IPR025405">
    <property type="entry name" value="DUF4131"/>
</dbReference>
<dbReference type="InterPro" id="IPR052159">
    <property type="entry name" value="Competence_DNA_uptake"/>
</dbReference>
<feature type="transmembrane region" description="Helical" evidence="6">
    <location>
        <begin position="285"/>
        <end position="302"/>
    </location>
</feature>
<dbReference type="InterPro" id="IPR004477">
    <property type="entry name" value="ComEC_N"/>
</dbReference>
<feature type="transmembrane region" description="Helical" evidence="6">
    <location>
        <begin position="383"/>
        <end position="407"/>
    </location>
</feature>
<evidence type="ECO:0000259" key="8">
    <source>
        <dbReference type="Pfam" id="PF13567"/>
    </source>
</evidence>
<feature type="transmembrane region" description="Helical" evidence="6">
    <location>
        <begin position="57"/>
        <end position="79"/>
    </location>
</feature>
<keyword evidence="3 6" id="KW-0812">Transmembrane</keyword>
<feature type="transmembrane region" description="Helical" evidence="6">
    <location>
        <begin position="507"/>
        <end position="525"/>
    </location>
</feature>
<sequence length="675" mass="75849">MQILKFPIVRLTLLFLFGMCVQKYVEFPLGVLLSCVAIALITFIFFHFLFRKKRLPSLSYVFLTSAVFASLGALCLSASDETRSQNHYLRQIASDGKPQFFELVIRERLKPSKSSEKFVCEVEKVNYKSTCGKILMHVTKSKKWSRLRIGQRIKTISTASALRPPKNPGQFDYSAYLKNKNIYAVIYANQVRKAGMEKGLGYFADAIRAHILSNIAKSGFPKKELAVFGALMLGQQQDIDSETVKDYQFAGAVHILSVSGLHIGFLMLLLDFALRFLPGSQKFRIVKLVIVVIGLWSFAVIAGLSASVVRSVTMFSFVSVGLYLGRNTNILNTLCASVLIILIFKPGFLFDVGFQLSYAALFFIVWLKPIFDRWMPSQNKILRYFGSILSVSLAAQIGTLPLSFYYFHQFPSLFFVTNLIVIPLLAVIMAIGLITLTVACFFVVPDWLGLITSESIWLLDTLIAYVGNHERLVFQNIGFTITILLTSYLLIFMAASWAKTVKYSQTIGLLIAIFLLQCSISLPLLKSARESEWVLFHTRGETIICERSGRNIDAYTSCTNDESKDFITKAYATKNFSKTSEKPFRNTFTFSGKKILVLDGRNVYPTNIHADILILSSSPKINPDRTIAELRPKIVVADGSNFTSICDMWKKECLKNKIPFHATAEKGSFILRNGP</sequence>
<evidence type="ECO:0000256" key="4">
    <source>
        <dbReference type="ARBA" id="ARBA00022989"/>
    </source>
</evidence>
<evidence type="ECO:0000256" key="1">
    <source>
        <dbReference type="ARBA" id="ARBA00004651"/>
    </source>
</evidence>
<dbReference type="NCBIfam" id="TIGR00360">
    <property type="entry name" value="ComEC_N-term"/>
    <property type="match status" value="1"/>
</dbReference>
<dbReference type="RefSeq" id="WP_176007358.1">
    <property type="nucleotide sequence ID" value="NZ_JABWMI010000021.1"/>
</dbReference>
<feature type="domain" description="ComEC/Rec2-related protein" evidence="7">
    <location>
        <begin position="231"/>
        <end position="498"/>
    </location>
</feature>
<comment type="subcellular location">
    <subcellularLocation>
        <location evidence="1">Cell membrane</location>
        <topology evidence="1">Multi-pass membrane protein</topology>
    </subcellularLocation>
</comment>
<feature type="transmembrane region" description="Helical" evidence="6">
    <location>
        <begin position="473"/>
        <end position="495"/>
    </location>
</feature>
<dbReference type="PANTHER" id="PTHR30619">
    <property type="entry name" value="DNA INTERNALIZATION/COMPETENCE PROTEIN COMEC/REC2"/>
    <property type="match status" value="1"/>
</dbReference>
<evidence type="ECO:0000256" key="2">
    <source>
        <dbReference type="ARBA" id="ARBA00022475"/>
    </source>
</evidence>
<feature type="transmembrane region" description="Helical" evidence="6">
    <location>
        <begin position="330"/>
        <end position="348"/>
    </location>
</feature>
<feature type="transmembrane region" description="Helical" evidence="6">
    <location>
        <begin position="31"/>
        <end position="50"/>
    </location>
</feature>
<keyword evidence="5 6" id="KW-0472">Membrane</keyword>
<dbReference type="PANTHER" id="PTHR30619:SF1">
    <property type="entry name" value="RECOMBINATION PROTEIN 2"/>
    <property type="match status" value="1"/>
</dbReference>
<evidence type="ECO:0000313" key="9">
    <source>
        <dbReference type="EMBL" id="NYA72548.1"/>
    </source>
</evidence>
<feature type="transmembrane region" description="Helical" evidence="6">
    <location>
        <begin position="249"/>
        <end position="273"/>
    </location>
</feature>
<protein>
    <submittedName>
        <fullName evidence="9">ComEC family competence protein</fullName>
    </submittedName>
</protein>
<evidence type="ECO:0000256" key="6">
    <source>
        <dbReference type="SAM" id="Phobius"/>
    </source>
</evidence>
<feature type="transmembrane region" description="Helical" evidence="6">
    <location>
        <begin position="413"/>
        <end position="440"/>
    </location>
</feature>
<keyword evidence="10" id="KW-1185">Reference proteome</keyword>
<dbReference type="GO" id="GO:0005886">
    <property type="term" value="C:plasma membrane"/>
    <property type="evidence" value="ECO:0007669"/>
    <property type="project" value="UniProtKB-SubCell"/>
</dbReference>
<evidence type="ECO:0000313" key="10">
    <source>
        <dbReference type="Proteomes" id="UP000535020"/>
    </source>
</evidence>
<dbReference type="Proteomes" id="UP000535020">
    <property type="component" value="Unassembled WGS sequence"/>
</dbReference>
<dbReference type="EMBL" id="JACBJI010000009">
    <property type="protein sequence ID" value="NYA72548.1"/>
    <property type="molecule type" value="Genomic_DNA"/>
</dbReference>
<keyword evidence="2" id="KW-1003">Cell membrane</keyword>
<comment type="caution">
    <text evidence="9">The sequence shown here is derived from an EMBL/GenBank/DDBJ whole genome shotgun (WGS) entry which is preliminary data.</text>
</comment>
<dbReference type="Pfam" id="PF13567">
    <property type="entry name" value="DUF4131"/>
    <property type="match status" value="1"/>
</dbReference>